<name>A0A100VQF5_PAEAM</name>
<sequence>MRKLASVMGTLFLSAAMLMGCTPSEPAESTEPITPPVTEQPSDVSDQKATAEEQQHALEMSLDYKTTELTVDGKDYEDTLEMEGLLAKGDTMKPFLTSRNYEAYMANRYIVLPLQVAHIEQAKLHPENIQTKIKDNKSDWILVEYTLDLKFTDENGKEFKSIPLSGDITFLQNQGEWRIQDDTYNRDAFADIINNSL</sequence>
<evidence type="ECO:0000313" key="3">
    <source>
        <dbReference type="EMBL" id="GAS84157.1"/>
    </source>
</evidence>
<reference evidence="4" key="2">
    <citation type="submission" date="2016-01" db="EMBL/GenBank/DDBJ databases">
        <title>Draft Genome Sequence of Paenibacillus amylolyticus Heshi-A3 that Was Isolated from Fermented Rice Bran with Aging Salted Mackerel, Which Was Named Heshiko as Traditional Fermented Seafood in Japan.</title>
        <authorList>
            <person name="Akuzawa S."/>
            <person name="Nakagawa J."/>
            <person name="Kanekatsu T."/>
            <person name="Kubota E."/>
            <person name="Ohtake R."/>
            <person name="Suzuki T."/>
            <person name="Kanesaki Y."/>
        </authorList>
    </citation>
    <scope>NUCLEOTIDE SEQUENCE [LARGE SCALE GENOMIC DNA]</scope>
    <source>
        <strain evidence="4">Heshi-A3</strain>
    </source>
</reference>
<feature type="region of interest" description="Disordered" evidence="1">
    <location>
        <begin position="23"/>
        <end position="54"/>
    </location>
</feature>
<dbReference type="EMBL" id="BCNV01000005">
    <property type="protein sequence ID" value="GAS84157.1"/>
    <property type="molecule type" value="Genomic_DNA"/>
</dbReference>
<evidence type="ECO:0000256" key="1">
    <source>
        <dbReference type="SAM" id="MobiDB-lite"/>
    </source>
</evidence>
<reference evidence="3 4" key="1">
    <citation type="journal article" date="2016" name="Genome Announc.">
        <title>Draft Genome Sequence of Paenibacillus amylolyticus Heshi-A3, Isolated from Fermented Rice Bran in a Japanese Fermented Seafood Dish.</title>
        <authorList>
            <person name="Akuzawa S."/>
            <person name="Nagaoka J."/>
            <person name="Kanekatsu M."/>
            <person name="Kubota E."/>
            <person name="Ohtake R."/>
            <person name="Suzuki T."/>
            <person name="Kanesaki Y."/>
        </authorList>
    </citation>
    <scope>NUCLEOTIDE SEQUENCE [LARGE SCALE GENOMIC DNA]</scope>
    <source>
        <strain evidence="3 4">Heshi-A3</strain>
    </source>
</reference>
<gene>
    <name evidence="3" type="ORF">PAHA3_4260</name>
</gene>
<protein>
    <recommendedName>
        <fullName evidence="5">Lipoprotein</fullName>
    </recommendedName>
</protein>
<comment type="caution">
    <text evidence="3">The sequence shown here is derived from an EMBL/GenBank/DDBJ whole genome shotgun (WGS) entry which is preliminary data.</text>
</comment>
<dbReference type="AlphaFoldDB" id="A0A100VQF5"/>
<keyword evidence="2" id="KW-0732">Signal</keyword>
<evidence type="ECO:0008006" key="5">
    <source>
        <dbReference type="Google" id="ProtNLM"/>
    </source>
</evidence>
<dbReference type="RefSeq" id="WP_062836606.1">
    <property type="nucleotide sequence ID" value="NZ_BCNV01000005.1"/>
</dbReference>
<feature type="compositionally biased region" description="Basic and acidic residues" evidence="1">
    <location>
        <begin position="45"/>
        <end position="54"/>
    </location>
</feature>
<feature type="chain" id="PRO_5038966380" description="Lipoprotein" evidence="2">
    <location>
        <begin position="28"/>
        <end position="197"/>
    </location>
</feature>
<evidence type="ECO:0000313" key="4">
    <source>
        <dbReference type="Proteomes" id="UP000069697"/>
    </source>
</evidence>
<proteinExistence type="predicted"/>
<feature type="signal peptide" evidence="2">
    <location>
        <begin position="1"/>
        <end position="27"/>
    </location>
</feature>
<evidence type="ECO:0000256" key="2">
    <source>
        <dbReference type="SAM" id="SignalP"/>
    </source>
</evidence>
<dbReference type="Proteomes" id="UP000069697">
    <property type="component" value="Unassembled WGS sequence"/>
</dbReference>
<organism evidence="3 4">
    <name type="scientific">Paenibacillus amylolyticus</name>
    <dbReference type="NCBI Taxonomy" id="1451"/>
    <lineage>
        <taxon>Bacteria</taxon>
        <taxon>Bacillati</taxon>
        <taxon>Bacillota</taxon>
        <taxon>Bacilli</taxon>
        <taxon>Bacillales</taxon>
        <taxon>Paenibacillaceae</taxon>
        <taxon>Paenibacillus</taxon>
    </lineage>
</organism>
<accession>A0A100VQF5</accession>
<dbReference type="PROSITE" id="PS51257">
    <property type="entry name" value="PROKAR_LIPOPROTEIN"/>
    <property type="match status" value="1"/>
</dbReference>